<dbReference type="PIRSF" id="PIRSF019169">
    <property type="entry name" value="PilM"/>
    <property type="match status" value="1"/>
</dbReference>
<sequence>MGLFSSSPTQESFIGVDIGYAGMKLVELKNEKGRARLITYAYADIPSESLEKSLLNDVPGTAKLLKDMCAQAKTTTKKAIAALPLSSVFSSILSVPTTNEKELKDAVSAQAKKLIPLPLEEVSLDTKIIDKKERDKKLDVKASTRVLVTAAPKTLVQKYLDLFKQADLELASLETEAFAEIRSLIGKDHSTIMIIDIGSLRTNIMVVEAGIPFITRSIASGGNAITQTIAKTLGIPLEQAETMKRDIKSMQTFAPAGDLSPILSVLIKPILDEVRYSFNLYQSQSNGTPKRIEKIILTGGSSLLPRLPEFITQEMNVNAYLGNPWARVVYPPDLRPIIDEIGPRFAVPIGCAMRDIE</sequence>
<dbReference type="InterPro" id="IPR005883">
    <property type="entry name" value="PilM"/>
</dbReference>
<dbReference type="PANTHER" id="PTHR32432">
    <property type="entry name" value="CELL DIVISION PROTEIN FTSA-RELATED"/>
    <property type="match status" value="1"/>
</dbReference>
<dbReference type="AlphaFoldDB" id="A0A2H0BSJ3"/>
<dbReference type="Gene3D" id="3.30.1490.300">
    <property type="match status" value="1"/>
</dbReference>
<comment type="caution">
    <text evidence="2">The sequence shown here is derived from an EMBL/GenBank/DDBJ whole genome shotgun (WGS) entry which is preliminary data.</text>
</comment>
<dbReference type="NCBIfam" id="TIGR01175">
    <property type="entry name" value="pilM"/>
    <property type="match status" value="1"/>
</dbReference>
<dbReference type="GO" id="GO:0051301">
    <property type="term" value="P:cell division"/>
    <property type="evidence" value="ECO:0007669"/>
    <property type="project" value="InterPro"/>
</dbReference>
<dbReference type="PANTHER" id="PTHR32432:SF3">
    <property type="entry name" value="ETHANOLAMINE UTILIZATION PROTEIN EUTJ"/>
    <property type="match status" value="1"/>
</dbReference>
<dbReference type="SUPFAM" id="SSF53067">
    <property type="entry name" value="Actin-like ATPase domain"/>
    <property type="match status" value="2"/>
</dbReference>
<accession>A0A2H0BSJ3</accession>
<dbReference type="Gene3D" id="3.30.420.40">
    <property type="match status" value="2"/>
</dbReference>
<dbReference type="Pfam" id="PF11104">
    <property type="entry name" value="PilM_2"/>
    <property type="match status" value="1"/>
</dbReference>
<dbReference type="CDD" id="cd24049">
    <property type="entry name" value="ASKHA_NBD_PilM"/>
    <property type="match status" value="1"/>
</dbReference>
<dbReference type="EMBL" id="PCSZ01000042">
    <property type="protein sequence ID" value="PIP60647.1"/>
    <property type="molecule type" value="Genomic_DNA"/>
</dbReference>
<dbReference type="Proteomes" id="UP000231581">
    <property type="component" value="Unassembled WGS sequence"/>
</dbReference>
<dbReference type="SMART" id="SM00842">
    <property type="entry name" value="FtsA"/>
    <property type="match status" value="1"/>
</dbReference>
<feature type="domain" description="SHS2" evidence="1">
    <location>
        <begin position="13"/>
        <end position="184"/>
    </location>
</feature>
<protein>
    <recommendedName>
        <fullName evidence="1">SHS2 domain-containing protein</fullName>
    </recommendedName>
</protein>
<dbReference type="InterPro" id="IPR050696">
    <property type="entry name" value="FtsA/MreB"/>
</dbReference>
<proteinExistence type="predicted"/>
<organism evidence="2 3">
    <name type="scientific">Candidatus Uhrbacteria bacterium CG22_combo_CG10-13_8_21_14_all_47_17</name>
    <dbReference type="NCBI Taxonomy" id="1975041"/>
    <lineage>
        <taxon>Bacteria</taxon>
        <taxon>Candidatus Uhriibacteriota</taxon>
    </lineage>
</organism>
<reference evidence="2 3" key="1">
    <citation type="submission" date="2017-09" db="EMBL/GenBank/DDBJ databases">
        <title>Depth-based differentiation of microbial function through sediment-hosted aquifers and enrichment of novel symbionts in the deep terrestrial subsurface.</title>
        <authorList>
            <person name="Probst A.J."/>
            <person name="Ladd B."/>
            <person name="Jarett J.K."/>
            <person name="Geller-Mcgrath D.E."/>
            <person name="Sieber C.M."/>
            <person name="Emerson J.B."/>
            <person name="Anantharaman K."/>
            <person name="Thomas B.C."/>
            <person name="Malmstrom R."/>
            <person name="Stieglmeier M."/>
            <person name="Klingl A."/>
            <person name="Woyke T."/>
            <person name="Ryan C.M."/>
            <person name="Banfield J.F."/>
        </authorList>
    </citation>
    <scope>NUCLEOTIDE SEQUENCE [LARGE SCALE GENOMIC DNA]</scope>
    <source>
        <strain evidence="2">CG22_combo_CG10-13_8_21_14_all_47_17</strain>
    </source>
</reference>
<name>A0A2H0BSJ3_9BACT</name>
<evidence type="ECO:0000313" key="3">
    <source>
        <dbReference type="Proteomes" id="UP000231581"/>
    </source>
</evidence>
<dbReference type="InterPro" id="IPR003494">
    <property type="entry name" value="SHS2_FtsA"/>
</dbReference>
<gene>
    <name evidence="2" type="ORF">COX00_02145</name>
</gene>
<evidence type="ECO:0000259" key="1">
    <source>
        <dbReference type="SMART" id="SM00842"/>
    </source>
</evidence>
<dbReference type="InterPro" id="IPR043129">
    <property type="entry name" value="ATPase_NBD"/>
</dbReference>
<evidence type="ECO:0000313" key="2">
    <source>
        <dbReference type="EMBL" id="PIP60647.1"/>
    </source>
</evidence>